<organism evidence="2 3">
    <name type="scientific">Gelidibacter salicanalis</name>
    <dbReference type="NCBI Taxonomy" id="291193"/>
    <lineage>
        <taxon>Bacteria</taxon>
        <taxon>Pseudomonadati</taxon>
        <taxon>Bacteroidota</taxon>
        <taxon>Flavobacteriia</taxon>
        <taxon>Flavobacteriales</taxon>
        <taxon>Flavobacteriaceae</taxon>
        <taxon>Gelidibacter</taxon>
    </lineage>
</organism>
<evidence type="ECO:0000313" key="3">
    <source>
        <dbReference type="Proteomes" id="UP000321734"/>
    </source>
</evidence>
<dbReference type="EMBL" id="VORX01000004">
    <property type="protein sequence ID" value="TXE07847.1"/>
    <property type="molecule type" value="Genomic_DNA"/>
</dbReference>
<proteinExistence type="predicted"/>
<evidence type="ECO:0000313" key="2">
    <source>
        <dbReference type="EMBL" id="TXE07847.1"/>
    </source>
</evidence>
<dbReference type="Pfam" id="PF14065">
    <property type="entry name" value="Pvc16_N"/>
    <property type="match status" value="1"/>
</dbReference>
<gene>
    <name evidence="2" type="ORF">ES711_10470</name>
</gene>
<evidence type="ECO:0000259" key="1">
    <source>
        <dbReference type="Pfam" id="PF14065"/>
    </source>
</evidence>
<accession>A0A5C7AHP2</accession>
<dbReference type="RefSeq" id="WP_146893244.1">
    <property type="nucleotide sequence ID" value="NZ_VORX01000004.1"/>
</dbReference>
<dbReference type="AlphaFoldDB" id="A0A5C7AHP2"/>
<keyword evidence="3" id="KW-1185">Reference proteome</keyword>
<dbReference type="Proteomes" id="UP000321734">
    <property type="component" value="Unassembled WGS sequence"/>
</dbReference>
<dbReference type="OrthoDB" id="7560784at2"/>
<dbReference type="InterPro" id="IPR025351">
    <property type="entry name" value="Pvc16_N"/>
</dbReference>
<comment type="caution">
    <text evidence="2">The sequence shown here is derived from an EMBL/GenBank/DDBJ whole genome shotgun (WGS) entry which is preliminary data.</text>
</comment>
<sequence>MSSLKAIGAVTHTLKSILHESVSDEGISSLGAVVFTEPLDRLEAELNKSDNALNLYLYMVKENDGWRNQDLTSRNNYGQRISNPYLALNLYYVLSAHGSEKVNADLMMGYGMVAFHDNVIIGRDFIANTLAGEAILADSNLSDQIEQIKITPEYLNTEEISKLWTMFGAKYRLSVYYKVCVALLRKDKSVRQALPVLKSKLYVKHIKFPSIHDIVAQERVGSDYSSNRIFIEGDTLIVKGNSLQGEVTKVQFDGSLALRTDVELDSKITLPIPNTLRAGIHGVQIVHEMLLGEPEVPHNGLNSNLTAFVLSPILKNINLVGLDLTADVHPEIEEGKRYSVFLNEIDFDTIARNANEYSFENIAETDLNDIAINIVGVETGTYLVRIRVNNATSPIFDNFSGPLIIIP</sequence>
<protein>
    <submittedName>
        <fullName evidence="2">DUF4255 domain-containing protein</fullName>
    </submittedName>
</protein>
<feature type="domain" description="Pvc16 N-terminal" evidence="1">
    <location>
        <begin position="9"/>
        <end position="197"/>
    </location>
</feature>
<reference evidence="2 3" key="1">
    <citation type="submission" date="2019-08" db="EMBL/GenBank/DDBJ databases">
        <title>Genome sequence of Gelidibacter salicanalis IC162T.</title>
        <authorList>
            <person name="Bowman J.P."/>
        </authorList>
    </citation>
    <scope>NUCLEOTIDE SEQUENCE [LARGE SCALE GENOMIC DNA]</scope>
    <source>
        <strain evidence="2 3">IC162</strain>
    </source>
</reference>
<name>A0A5C7AHP2_9FLAO</name>